<name>A0A5M9Z9F8_9BIFI</name>
<comment type="caution">
    <text evidence="2">The sequence shown here is derived from an EMBL/GenBank/DDBJ whole genome shotgun (WGS) entry which is preliminary data.</text>
</comment>
<proteinExistence type="predicted"/>
<sequence length="107" mass="12380">MHPQDCPCIRWIRPSRGRAATAARTSACIIPIHRSQYINLAYFTQVTDTGMLPSTGTVGDSYDNTLSERTNNTYKRELTWINRPYRTVDELEYTTMRWVASYNSKLL</sequence>
<dbReference type="InterPro" id="IPR001584">
    <property type="entry name" value="Integrase_cat-core"/>
</dbReference>
<dbReference type="Pfam" id="PF13683">
    <property type="entry name" value="rve_3"/>
    <property type="match status" value="1"/>
</dbReference>
<evidence type="ECO:0000313" key="3">
    <source>
        <dbReference type="Proteomes" id="UP000326060"/>
    </source>
</evidence>
<dbReference type="InterPro" id="IPR012337">
    <property type="entry name" value="RNaseH-like_sf"/>
</dbReference>
<protein>
    <recommendedName>
        <fullName evidence="1">Integrase catalytic domain-containing protein</fullName>
    </recommendedName>
</protein>
<accession>A0A5M9Z9F8</accession>
<dbReference type="Proteomes" id="UP000326060">
    <property type="component" value="Unassembled WGS sequence"/>
</dbReference>
<evidence type="ECO:0000259" key="1">
    <source>
        <dbReference type="Pfam" id="PF13683"/>
    </source>
</evidence>
<dbReference type="SUPFAM" id="SSF53098">
    <property type="entry name" value="Ribonuclease H-like"/>
    <property type="match status" value="1"/>
</dbReference>
<dbReference type="EMBL" id="RZJP01000005">
    <property type="protein sequence ID" value="KAA8815142.1"/>
    <property type="molecule type" value="Genomic_DNA"/>
</dbReference>
<dbReference type="AlphaFoldDB" id="A0A5M9Z9F8"/>
<evidence type="ECO:0000313" key="2">
    <source>
        <dbReference type="EMBL" id="KAA8815142.1"/>
    </source>
</evidence>
<feature type="domain" description="Integrase catalytic" evidence="1">
    <location>
        <begin position="51"/>
        <end position="104"/>
    </location>
</feature>
<dbReference type="GO" id="GO:0015074">
    <property type="term" value="P:DNA integration"/>
    <property type="evidence" value="ECO:0007669"/>
    <property type="project" value="InterPro"/>
</dbReference>
<organism evidence="2 3">
    <name type="scientific">Bifidobacterium callitrichos</name>
    <dbReference type="NCBI Taxonomy" id="762209"/>
    <lineage>
        <taxon>Bacteria</taxon>
        <taxon>Bacillati</taxon>
        <taxon>Actinomycetota</taxon>
        <taxon>Actinomycetes</taxon>
        <taxon>Bifidobacteriales</taxon>
        <taxon>Bifidobacteriaceae</taxon>
        <taxon>Bifidobacterium</taxon>
    </lineage>
</organism>
<reference evidence="2 3" key="1">
    <citation type="journal article" date="2019" name="Syst. Appl. Microbiol.">
        <title>Characterization of Bifidobacterium species in feaces of the Egyptian fruit bat: Description of B. vespertilionis sp. nov. and B. rousetti sp. nov.</title>
        <authorList>
            <person name="Modesto M."/>
            <person name="Satti M."/>
            <person name="Watanabe K."/>
            <person name="Puglisi E."/>
            <person name="Morelli L."/>
            <person name="Huang C.-H."/>
            <person name="Liou J.-S."/>
            <person name="Miyashita M."/>
            <person name="Tamura T."/>
            <person name="Saito S."/>
            <person name="Mori K."/>
            <person name="Huang L."/>
            <person name="Sciavilla P."/>
            <person name="Sandri C."/>
            <person name="Spiezio C."/>
            <person name="Vitali F."/>
            <person name="Cavalieri D."/>
            <person name="Perpetuini G."/>
            <person name="Tofalo R."/>
            <person name="Bonetti A."/>
            <person name="Arita M."/>
            <person name="Mattarelli P."/>
        </authorList>
    </citation>
    <scope>NUCLEOTIDE SEQUENCE [LARGE SCALE GENOMIC DNA]</scope>
    <source>
        <strain evidence="2 3">RST27</strain>
    </source>
</reference>
<gene>
    <name evidence="2" type="ORF">EMB92_10775</name>
</gene>